<dbReference type="GO" id="GO:0015990">
    <property type="term" value="P:electron transport coupled proton transport"/>
    <property type="evidence" value="ECO:0007669"/>
    <property type="project" value="TreeGrafter"/>
</dbReference>
<evidence type="ECO:0000313" key="12">
    <source>
        <dbReference type="EMBL" id="SUA81803.1"/>
    </source>
</evidence>
<feature type="transmembrane region" description="Helical" evidence="9">
    <location>
        <begin position="237"/>
        <end position="260"/>
    </location>
</feature>
<dbReference type="Proteomes" id="UP000361468">
    <property type="component" value="Unassembled WGS sequence"/>
</dbReference>
<feature type="transmembrane region" description="Helical" evidence="9">
    <location>
        <begin position="372"/>
        <end position="393"/>
    </location>
</feature>
<organism evidence="12 14">
    <name type="scientific">Pandoraea pnomenusa</name>
    <dbReference type="NCBI Taxonomy" id="93220"/>
    <lineage>
        <taxon>Bacteria</taxon>
        <taxon>Pseudomonadati</taxon>
        <taxon>Pseudomonadota</taxon>
        <taxon>Betaproteobacteria</taxon>
        <taxon>Burkholderiales</taxon>
        <taxon>Burkholderiaceae</taxon>
        <taxon>Pandoraea</taxon>
    </lineage>
</organism>
<feature type="transmembrane region" description="Helical" evidence="9">
    <location>
        <begin position="302"/>
        <end position="321"/>
    </location>
</feature>
<dbReference type="Pfam" id="PF00361">
    <property type="entry name" value="Proton_antipo_M"/>
    <property type="match status" value="1"/>
</dbReference>
<evidence type="ECO:0000313" key="13">
    <source>
        <dbReference type="EMBL" id="VVE64383.1"/>
    </source>
</evidence>
<evidence type="ECO:0000256" key="4">
    <source>
        <dbReference type="ARBA" id="ARBA00022967"/>
    </source>
</evidence>
<keyword evidence="4" id="KW-1278">Translocase</keyword>
<evidence type="ECO:0000313" key="14">
    <source>
        <dbReference type="Proteomes" id="UP000254573"/>
    </source>
</evidence>
<keyword evidence="15" id="KW-1185">Reference proteome</keyword>
<dbReference type="PRINTS" id="PR01437">
    <property type="entry name" value="NUOXDRDTASE4"/>
</dbReference>
<reference evidence="13 15" key="2">
    <citation type="submission" date="2019-08" db="EMBL/GenBank/DDBJ databases">
        <authorList>
            <person name="Peeters C."/>
        </authorList>
    </citation>
    <scope>NUCLEOTIDE SEQUENCE [LARGE SCALE GENOMIC DNA]</scope>
    <source>
        <strain evidence="13 15">LMG 31119</strain>
    </source>
</reference>
<keyword evidence="3 8" id="KW-0812">Transmembrane</keyword>
<reference evidence="12 14" key="1">
    <citation type="submission" date="2018-06" db="EMBL/GenBank/DDBJ databases">
        <authorList>
            <consortium name="Pathogen Informatics"/>
            <person name="Doyle S."/>
        </authorList>
    </citation>
    <scope>NUCLEOTIDE SEQUENCE [LARGE SCALE GENOMIC DNA]</scope>
    <source>
        <strain evidence="12 14">NCTC13160</strain>
    </source>
</reference>
<evidence type="ECO:0000256" key="5">
    <source>
        <dbReference type="ARBA" id="ARBA00022989"/>
    </source>
</evidence>
<dbReference type="EMBL" id="CABPSO010000003">
    <property type="protein sequence ID" value="VVE64383.1"/>
    <property type="molecule type" value="Genomic_DNA"/>
</dbReference>
<feature type="transmembrane region" description="Helical" evidence="9">
    <location>
        <begin position="112"/>
        <end position="130"/>
    </location>
</feature>
<dbReference type="GO" id="GO:0048039">
    <property type="term" value="F:ubiquinone binding"/>
    <property type="evidence" value="ECO:0007669"/>
    <property type="project" value="TreeGrafter"/>
</dbReference>
<dbReference type="AlphaFoldDB" id="A0A378YYC6"/>
<keyword evidence="7 9" id="KW-0472">Membrane</keyword>
<dbReference type="EMBL" id="UGSG01000001">
    <property type="protein sequence ID" value="SUA81803.1"/>
    <property type="molecule type" value="Genomic_DNA"/>
</dbReference>
<dbReference type="RefSeq" id="WP_023596638.1">
    <property type="nucleotide sequence ID" value="NC_023018.2"/>
</dbReference>
<dbReference type="GO" id="GO:0012505">
    <property type="term" value="C:endomembrane system"/>
    <property type="evidence" value="ECO:0007669"/>
    <property type="project" value="UniProtKB-SubCell"/>
</dbReference>
<dbReference type="KEGG" id="ppno:DA70_06965"/>
<protein>
    <submittedName>
        <fullName evidence="12">NADH-quinone oxidoreductase subunit M</fullName>
        <ecNumber evidence="12 13">1.6.5.11</ecNumber>
    </submittedName>
    <submittedName>
        <fullName evidence="13">NADH:ubiquinone oxidoreductase subunit M</fullName>
    </submittedName>
</protein>
<dbReference type="KEGG" id="prb:X636_19715"/>
<dbReference type="Pfam" id="PF01059">
    <property type="entry name" value="Oxidored_q5_N"/>
    <property type="match status" value="1"/>
</dbReference>
<dbReference type="GO" id="GO:0042773">
    <property type="term" value="P:ATP synthesis coupled electron transport"/>
    <property type="evidence" value="ECO:0007669"/>
    <property type="project" value="InterPro"/>
</dbReference>
<evidence type="ECO:0000256" key="9">
    <source>
        <dbReference type="SAM" id="Phobius"/>
    </source>
</evidence>
<name>A0A378YYC6_9BURK</name>
<feature type="transmembrane region" description="Helical" evidence="9">
    <location>
        <begin position="452"/>
        <end position="469"/>
    </location>
</feature>
<dbReference type="PANTHER" id="PTHR43507">
    <property type="entry name" value="NADH-UBIQUINONE OXIDOREDUCTASE CHAIN 4"/>
    <property type="match status" value="1"/>
</dbReference>
<feature type="transmembrane region" description="Helical" evidence="9">
    <location>
        <begin position="405"/>
        <end position="426"/>
    </location>
</feature>
<dbReference type="NCBIfam" id="NF004501">
    <property type="entry name" value="PRK05846.1-5"/>
    <property type="match status" value="1"/>
</dbReference>
<feature type="transmembrane region" description="Helical" evidence="9">
    <location>
        <begin position="36"/>
        <end position="56"/>
    </location>
</feature>
<evidence type="ECO:0000256" key="1">
    <source>
        <dbReference type="ARBA" id="ARBA00004127"/>
    </source>
</evidence>
<sequence length="493" mass="53897">MQSLPLLSLAIWLPIISGIVVLAVGNDRNPGGARVLSLIGSLASFLVTLPLISNFNADTAAFQFVEKSSWIERFHINYFLGIDGISLWLVVLTALITVIVVIAGWEVITERVAQYMAAFLILSGLMIGVFSAQDGLLFYVFFEATLIPMYLIIGVWGGPNRVYAAFKFFLYTLLGSLLMLVALIYLYNVTGSFTLTDWYAAKLPMNVQILLFVAFFMAFAVKVPMWPVHTWLPDAHVEAPTGGSVVLAAIMLKLGAYGFLRFSLPIAPDASHYLSGFMIALALIAVVYIGLVALVQTDMKKLVAYSSIAHMGFAILGFFMFSEIGMQGALVQMISHGFVSGAMFLCIGVLYDRMHSRNIADYGGVVNTMPKFAALFMLFAMANSGLPATSGFVGEFLVILGAVKLNFWVGLLAATSLITGAAYSLWMYKRVIFGAIANDHVRELVDVNKREFFMLAVLAALTLFMGIYPKPFTDLMHTSVVNLLAHVAQTKLP</sequence>
<evidence type="ECO:0000313" key="15">
    <source>
        <dbReference type="Proteomes" id="UP000361468"/>
    </source>
</evidence>
<feature type="domain" description="NADH:quinone oxidoreductase/Mrp antiporter transmembrane" evidence="10">
    <location>
        <begin position="132"/>
        <end position="418"/>
    </location>
</feature>
<dbReference type="OrthoDB" id="9768329at2"/>
<feature type="transmembrane region" description="Helical" evidence="9">
    <location>
        <begin position="136"/>
        <end position="156"/>
    </location>
</feature>
<feature type="transmembrane region" description="Helical" evidence="9">
    <location>
        <begin position="76"/>
        <end position="105"/>
    </location>
</feature>
<evidence type="ECO:0000256" key="2">
    <source>
        <dbReference type="ARBA" id="ARBA00009025"/>
    </source>
</evidence>
<dbReference type="InterPro" id="IPR001750">
    <property type="entry name" value="ND/Mrp_TM"/>
</dbReference>
<feature type="transmembrane region" description="Helical" evidence="9">
    <location>
        <begin position="168"/>
        <end position="187"/>
    </location>
</feature>
<dbReference type="STRING" id="93220.A6P55_20195"/>
<evidence type="ECO:0000256" key="7">
    <source>
        <dbReference type="ARBA" id="ARBA00023136"/>
    </source>
</evidence>
<evidence type="ECO:0000259" key="11">
    <source>
        <dbReference type="Pfam" id="PF01059"/>
    </source>
</evidence>
<dbReference type="NCBIfam" id="TIGR01972">
    <property type="entry name" value="NDH_I_M"/>
    <property type="match status" value="1"/>
</dbReference>
<evidence type="ECO:0000256" key="8">
    <source>
        <dbReference type="RuleBase" id="RU000320"/>
    </source>
</evidence>
<dbReference type="GO" id="GO:0003954">
    <property type="term" value="F:NADH dehydrogenase activity"/>
    <property type="evidence" value="ECO:0007669"/>
    <property type="project" value="TreeGrafter"/>
</dbReference>
<dbReference type="InterPro" id="IPR010227">
    <property type="entry name" value="NADH_Q_OxRdtase_chainM/4"/>
</dbReference>
<keyword evidence="6" id="KW-0520">NAD</keyword>
<evidence type="ECO:0000259" key="10">
    <source>
        <dbReference type="Pfam" id="PF00361"/>
    </source>
</evidence>
<dbReference type="Proteomes" id="UP000254573">
    <property type="component" value="Unassembled WGS sequence"/>
</dbReference>
<dbReference type="InterPro" id="IPR000260">
    <property type="entry name" value="NADH4_N"/>
</dbReference>
<feature type="transmembrane region" description="Helical" evidence="9">
    <location>
        <begin position="272"/>
        <end position="295"/>
    </location>
</feature>
<comment type="similarity">
    <text evidence="2">Belongs to the complex I subunit 4 family.</text>
</comment>
<feature type="transmembrane region" description="Helical" evidence="9">
    <location>
        <begin position="6"/>
        <end position="24"/>
    </location>
</feature>
<evidence type="ECO:0000256" key="3">
    <source>
        <dbReference type="ARBA" id="ARBA00022692"/>
    </source>
</evidence>
<dbReference type="PANTHER" id="PTHR43507:SF1">
    <property type="entry name" value="NADH-UBIQUINONE OXIDOREDUCTASE CHAIN 4"/>
    <property type="match status" value="1"/>
</dbReference>
<dbReference type="GO" id="GO:0008137">
    <property type="term" value="F:NADH dehydrogenase (ubiquinone) activity"/>
    <property type="evidence" value="ECO:0007669"/>
    <property type="project" value="InterPro"/>
</dbReference>
<proteinExistence type="inferred from homology"/>
<dbReference type="EC" id="1.6.5.11" evidence="12 13"/>
<dbReference type="GO" id="GO:0016020">
    <property type="term" value="C:membrane"/>
    <property type="evidence" value="ECO:0007669"/>
    <property type="project" value="UniProtKB-SubCell"/>
</dbReference>
<accession>A0A378YYC6</accession>
<dbReference type="NCBIfam" id="NF004499">
    <property type="entry name" value="PRK05846.1-3"/>
    <property type="match status" value="1"/>
</dbReference>
<dbReference type="GeneID" id="57198300"/>
<gene>
    <name evidence="12" type="primary">nuoM</name>
    <name evidence="12" type="ORF">NCTC13160_04672</name>
    <name evidence="13" type="ORF">PPN31119_01555</name>
</gene>
<feature type="domain" description="NADH:ubiquinone oxidoreductase chain 4 N-terminal" evidence="11">
    <location>
        <begin position="57"/>
        <end position="124"/>
    </location>
</feature>
<evidence type="ECO:0000256" key="6">
    <source>
        <dbReference type="ARBA" id="ARBA00023027"/>
    </source>
</evidence>
<dbReference type="InterPro" id="IPR003918">
    <property type="entry name" value="NADH_UbQ_OxRdtase"/>
</dbReference>
<comment type="subcellular location">
    <subcellularLocation>
        <location evidence="1">Endomembrane system</location>
        <topology evidence="1">Multi-pass membrane protein</topology>
    </subcellularLocation>
    <subcellularLocation>
        <location evidence="8">Membrane</location>
        <topology evidence="8">Multi-pass membrane protein</topology>
    </subcellularLocation>
</comment>
<dbReference type="KEGG" id="ppnm:LV28_23720"/>
<keyword evidence="12" id="KW-0560">Oxidoreductase</keyword>
<keyword evidence="5 9" id="KW-1133">Transmembrane helix</keyword>
<feature type="transmembrane region" description="Helical" evidence="9">
    <location>
        <begin position="333"/>
        <end position="351"/>
    </location>
</feature>
<feature type="transmembrane region" description="Helical" evidence="9">
    <location>
        <begin position="207"/>
        <end position="225"/>
    </location>
</feature>